<dbReference type="InterPro" id="IPR007842">
    <property type="entry name" value="HEPN_dom"/>
</dbReference>
<protein>
    <submittedName>
        <fullName evidence="2">HEPN domain protein</fullName>
    </submittedName>
</protein>
<dbReference type="Proteomes" id="UP000009315">
    <property type="component" value="Unassembled WGS sequence"/>
</dbReference>
<dbReference type="STRING" id="1121428.DESHY_60024"/>
<dbReference type="SMART" id="SM00748">
    <property type="entry name" value="HEPN"/>
    <property type="match status" value="1"/>
</dbReference>
<dbReference type="AlphaFoldDB" id="K8E054"/>
<proteinExistence type="predicted"/>
<keyword evidence="3" id="KW-1185">Reference proteome</keyword>
<sequence length="147" mass="17132">MPGGLSTTPPCKKGRCFMSSKKYLEVQRWINKAKSDLRVARMAFNDSVPEYSLACYLSQQCAEKSLKALLIWLDIRFLYKHQLDYLVELLPPDYQRLFEEMDIEWLSDWVAEGRYPGDYPEPTRDDAQKAINMAEKIFTLANEILVL</sequence>
<accession>K8E054</accession>
<evidence type="ECO:0000313" key="2">
    <source>
        <dbReference type="EMBL" id="CCO08852.1"/>
    </source>
</evidence>
<dbReference type="Gene3D" id="1.20.120.330">
    <property type="entry name" value="Nucleotidyltransferases domain 2"/>
    <property type="match status" value="1"/>
</dbReference>
<dbReference type="OrthoDB" id="9808176at2"/>
<gene>
    <name evidence="2" type="ORF">DESHY_60024</name>
</gene>
<comment type="caution">
    <text evidence="2">The sequence shown here is derived from an EMBL/GenBank/DDBJ whole genome shotgun (WGS) entry which is preliminary data.</text>
</comment>
<evidence type="ECO:0000259" key="1">
    <source>
        <dbReference type="PROSITE" id="PS50910"/>
    </source>
</evidence>
<dbReference type="Pfam" id="PF05168">
    <property type="entry name" value="HEPN"/>
    <property type="match status" value="1"/>
</dbReference>
<dbReference type="eggNOG" id="COG2250">
    <property type="taxonomic scope" value="Bacteria"/>
</dbReference>
<organism evidence="2 3">
    <name type="scientific">Desulforamulus hydrothermalis Lam5 = DSM 18033</name>
    <dbReference type="NCBI Taxonomy" id="1121428"/>
    <lineage>
        <taxon>Bacteria</taxon>
        <taxon>Bacillati</taxon>
        <taxon>Bacillota</taxon>
        <taxon>Clostridia</taxon>
        <taxon>Eubacteriales</taxon>
        <taxon>Peptococcaceae</taxon>
        <taxon>Desulforamulus</taxon>
    </lineage>
</organism>
<dbReference type="SUPFAM" id="SSF81593">
    <property type="entry name" value="Nucleotidyltransferase substrate binding subunit/domain"/>
    <property type="match status" value="1"/>
</dbReference>
<feature type="domain" description="HEPN" evidence="1">
    <location>
        <begin position="32"/>
        <end position="137"/>
    </location>
</feature>
<name>K8E054_9FIRM</name>
<reference evidence="2 3" key="1">
    <citation type="journal article" date="2013" name="Genome Announc.">
        <title>Genome Sequence of the Sulfate-Reducing Bacterium Desulfotomaculum hydrothermale Lam5(T).</title>
        <authorList>
            <person name="Amin O."/>
            <person name="Fardeau M.L."/>
            <person name="Valette O."/>
            <person name="Hirschler-Rea A."/>
            <person name="Barbe V."/>
            <person name="Medigue C."/>
            <person name="Vacherie B."/>
            <person name="Ollivier B."/>
            <person name="Bertin P.N."/>
            <person name="Dolla A."/>
        </authorList>
    </citation>
    <scope>NUCLEOTIDE SEQUENCE [LARGE SCALE GENOMIC DNA]</scope>
    <source>
        <strain evidence="3">Lam5 / DSM 18033</strain>
    </source>
</reference>
<evidence type="ECO:0000313" key="3">
    <source>
        <dbReference type="Proteomes" id="UP000009315"/>
    </source>
</evidence>
<dbReference type="PROSITE" id="PS50910">
    <property type="entry name" value="HEPN"/>
    <property type="match status" value="1"/>
</dbReference>
<dbReference type="EMBL" id="CAOS01000013">
    <property type="protein sequence ID" value="CCO08852.1"/>
    <property type="molecule type" value="Genomic_DNA"/>
</dbReference>